<dbReference type="PROSITE" id="PS50887">
    <property type="entry name" value="GGDEF"/>
    <property type="match status" value="1"/>
</dbReference>
<evidence type="ECO:0000313" key="9">
    <source>
        <dbReference type="Proteomes" id="UP001596528"/>
    </source>
</evidence>
<dbReference type="NCBIfam" id="TIGR00254">
    <property type="entry name" value="GGDEF"/>
    <property type="match status" value="1"/>
</dbReference>
<dbReference type="RefSeq" id="WP_170209429.1">
    <property type="nucleotide sequence ID" value="NZ_JBHTGQ010000026.1"/>
</dbReference>
<dbReference type="InterPro" id="IPR052155">
    <property type="entry name" value="Biofilm_reg_signaling"/>
</dbReference>
<reference evidence="9" key="1">
    <citation type="journal article" date="2019" name="Int. J. Syst. Evol. Microbiol.">
        <title>The Global Catalogue of Microorganisms (GCM) 10K type strain sequencing project: providing services to taxonomists for standard genome sequencing and annotation.</title>
        <authorList>
            <consortium name="The Broad Institute Genomics Platform"/>
            <consortium name="The Broad Institute Genome Sequencing Center for Infectious Disease"/>
            <person name="Wu L."/>
            <person name="Ma J."/>
        </authorList>
    </citation>
    <scope>NUCLEOTIDE SEQUENCE [LARGE SCALE GENOMIC DNA]</scope>
    <source>
        <strain evidence="9">JCM 18657</strain>
    </source>
</reference>
<evidence type="ECO:0000259" key="7">
    <source>
        <dbReference type="PROSITE" id="PS50887"/>
    </source>
</evidence>
<comment type="caution">
    <text evidence="8">The sequence shown here is derived from an EMBL/GenBank/DDBJ whole genome shotgun (WGS) entry which is preliminary data.</text>
</comment>
<feature type="domain" description="GGDEF" evidence="7">
    <location>
        <begin position="429"/>
        <end position="561"/>
    </location>
</feature>
<dbReference type="SUPFAM" id="SSF158472">
    <property type="entry name" value="HAMP domain-like"/>
    <property type="match status" value="1"/>
</dbReference>
<dbReference type="Gene3D" id="3.30.70.270">
    <property type="match status" value="1"/>
</dbReference>
<dbReference type="SMART" id="SM00267">
    <property type="entry name" value="GGDEF"/>
    <property type="match status" value="1"/>
</dbReference>
<dbReference type="PROSITE" id="PS50883">
    <property type="entry name" value="EAL"/>
    <property type="match status" value="1"/>
</dbReference>
<dbReference type="InterPro" id="IPR035919">
    <property type="entry name" value="EAL_sf"/>
</dbReference>
<feature type="transmembrane region" description="Helical" evidence="4">
    <location>
        <begin position="319"/>
        <end position="339"/>
    </location>
</feature>
<dbReference type="Pfam" id="PF22673">
    <property type="entry name" value="MCP-like_PDC_1"/>
    <property type="match status" value="1"/>
</dbReference>
<organism evidence="8 9">
    <name type="scientific">Paenibacillus thermoaerophilus</name>
    <dbReference type="NCBI Taxonomy" id="1215385"/>
    <lineage>
        <taxon>Bacteria</taxon>
        <taxon>Bacillati</taxon>
        <taxon>Bacillota</taxon>
        <taxon>Bacilli</taxon>
        <taxon>Bacillales</taxon>
        <taxon>Paenibacillaceae</taxon>
        <taxon>Paenibacillus</taxon>
    </lineage>
</organism>
<dbReference type="InterPro" id="IPR003660">
    <property type="entry name" value="HAMP_dom"/>
</dbReference>
<keyword evidence="2" id="KW-1003">Cell membrane</keyword>
<accession>A0ABW2V5B1</accession>
<keyword evidence="3 4" id="KW-0472">Membrane</keyword>
<evidence type="ECO:0000259" key="6">
    <source>
        <dbReference type="PROSITE" id="PS50885"/>
    </source>
</evidence>
<gene>
    <name evidence="8" type="ORF">ACFQWB_11865</name>
</gene>
<dbReference type="PANTHER" id="PTHR44757">
    <property type="entry name" value="DIGUANYLATE CYCLASE DGCP"/>
    <property type="match status" value="1"/>
</dbReference>
<evidence type="ECO:0000256" key="2">
    <source>
        <dbReference type="ARBA" id="ARBA00022475"/>
    </source>
</evidence>
<dbReference type="InterPro" id="IPR001633">
    <property type="entry name" value="EAL_dom"/>
</dbReference>
<dbReference type="SMART" id="SM00304">
    <property type="entry name" value="HAMP"/>
    <property type="match status" value="1"/>
</dbReference>
<dbReference type="Gene3D" id="3.30.450.20">
    <property type="entry name" value="PAS domain"/>
    <property type="match status" value="2"/>
</dbReference>
<keyword evidence="9" id="KW-1185">Reference proteome</keyword>
<proteinExistence type="predicted"/>
<feature type="domain" description="HAMP" evidence="6">
    <location>
        <begin position="341"/>
        <end position="393"/>
    </location>
</feature>
<dbReference type="CDD" id="cd01948">
    <property type="entry name" value="EAL"/>
    <property type="match status" value="1"/>
</dbReference>
<dbReference type="Pfam" id="PF00672">
    <property type="entry name" value="HAMP"/>
    <property type="match status" value="1"/>
</dbReference>
<feature type="domain" description="EAL" evidence="5">
    <location>
        <begin position="571"/>
        <end position="824"/>
    </location>
</feature>
<dbReference type="SMART" id="SM00052">
    <property type="entry name" value="EAL"/>
    <property type="match status" value="1"/>
</dbReference>
<evidence type="ECO:0000256" key="1">
    <source>
        <dbReference type="ARBA" id="ARBA00004236"/>
    </source>
</evidence>
<dbReference type="PANTHER" id="PTHR44757:SF2">
    <property type="entry name" value="BIOFILM ARCHITECTURE MAINTENANCE PROTEIN MBAA"/>
    <property type="match status" value="1"/>
</dbReference>
<dbReference type="CDD" id="cd06225">
    <property type="entry name" value="HAMP"/>
    <property type="match status" value="1"/>
</dbReference>
<dbReference type="Proteomes" id="UP001596528">
    <property type="component" value="Unassembled WGS sequence"/>
</dbReference>
<name>A0ABW2V5B1_9BACL</name>
<protein>
    <submittedName>
        <fullName evidence="8">EAL domain-containing protein</fullName>
    </submittedName>
</protein>
<dbReference type="SUPFAM" id="SSF55073">
    <property type="entry name" value="Nucleotide cyclase"/>
    <property type="match status" value="1"/>
</dbReference>
<evidence type="ECO:0000256" key="4">
    <source>
        <dbReference type="SAM" id="Phobius"/>
    </source>
</evidence>
<keyword evidence="4" id="KW-1133">Transmembrane helix</keyword>
<sequence length="825" mass="92264">MKGRLAVKITAILALALIVAFGGSAAYNLAGLYRTCLSEGERLAEKESVAYSRELLRQFDGTISMLETLRAELLQLREEHGDNRREQFTQLLQRLLEERRELLGLYTMWEPNAFDGNDLAYANASPYHDRTGRFLPYVVRIDGRIAAIPVKNDSLPGLNDFYEIPKRTRSFAMLEPFWYDVEGKPVTVTSFVLPILDERNDFLGIVGADFSLDSIQADISFVRPLGGYATLITANGVYLANGRFPEQVLRTYIDRSDTRDLLSRALLSDSPLKVYTPSSGGGEELHLFQPIRIKDEKWLLETVIPKDDLLTNYYRQLRWTLLVALSAAGALILLCAALLRRLVAARLRLLTEAIRKVAAGDWSTRVEIPSGDEFEQAAAAFNRMVDSRRESEERILYQAYHDPLTELPNRLKLHKELEAAADAAGRLGQPFAVYYIDLDQFKWFNDTLDHTAGDLLLRQIARRLRKAAGEDDPVYRFGSDEFVRLSAGGVSPEAIRQAAEHMLAAVSEPVSFGDRKLHVTASIGIAVWSPDDPEGRRLIKQANMALLEAKQERNTYRIFNPDPSRPPADGDSALESAFEDSLQSGHFLLYYQPIYDLRTGRVSGVEALVRWRHPELGLLLPEQFIGAAERTGFILQLGDWVLRSVCRQLAAWDSMGIRGLRASVNLSPVQIQQRTLGERLAGLVKEAGSSVSRIDLEMNERCFLPSVQAAAVLGELRQRGFRLTLDDFGTGYSSLTYLRTMPFDRLKLDPAMIGPTGAGGKERELIKSVVGFARQLGMTVVAEGVETDLQVEAVRAGGCDYAQGYAFAPPMSAEDLTRKLWHERN</sequence>
<evidence type="ECO:0000313" key="8">
    <source>
        <dbReference type="EMBL" id="MFC7750615.1"/>
    </source>
</evidence>
<dbReference type="CDD" id="cd12913">
    <property type="entry name" value="PDC1_MCP_like"/>
    <property type="match status" value="1"/>
</dbReference>
<dbReference type="Gene3D" id="3.20.20.450">
    <property type="entry name" value="EAL domain"/>
    <property type="match status" value="1"/>
</dbReference>
<comment type="subcellular location">
    <subcellularLocation>
        <location evidence="1">Cell membrane</location>
    </subcellularLocation>
</comment>
<dbReference type="SUPFAM" id="SSF141868">
    <property type="entry name" value="EAL domain-like"/>
    <property type="match status" value="1"/>
</dbReference>
<evidence type="ECO:0000256" key="3">
    <source>
        <dbReference type="ARBA" id="ARBA00023136"/>
    </source>
</evidence>
<dbReference type="Gene3D" id="6.10.340.10">
    <property type="match status" value="1"/>
</dbReference>
<dbReference type="InterPro" id="IPR029787">
    <property type="entry name" value="Nucleotide_cyclase"/>
</dbReference>
<dbReference type="Pfam" id="PF00563">
    <property type="entry name" value="EAL"/>
    <property type="match status" value="1"/>
</dbReference>
<dbReference type="PROSITE" id="PS50885">
    <property type="entry name" value="HAMP"/>
    <property type="match status" value="1"/>
</dbReference>
<dbReference type="InterPro" id="IPR000160">
    <property type="entry name" value="GGDEF_dom"/>
</dbReference>
<evidence type="ECO:0000259" key="5">
    <source>
        <dbReference type="PROSITE" id="PS50883"/>
    </source>
</evidence>
<dbReference type="EMBL" id="JBHTGQ010000026">
    <property type="protein sequence ID" value="MFC7750615.1"/>
    <property type="molecule type" value="Genomic_DNA"/>
</dbReference>
<dbReference type="InterPro" id="IPR043128">
    <property type="entry name" value="Rev_trsase/Diguanyl_cyclase"/>
</dbReference>
<dbReference type="CDD" id="cd01949">
    <property type="entry name" value="GGDEF"/>
    <property type="match status" value="1"/>
</dbReference>
<keyword evidence="4" id="KW-0812">Transmembrane</keyword>
<dbReference type="Pfam" id="PF00990">
    <property type="entry name" value="GGDEF"/>
    <property type="match status" value="1"/>
</dbReference>